<keyword evidence="5" id="KW-1185">Reference proteome</keyword>
<dbReference type="SUPFAM" id="SSF55347">
    <property type="entry name" value="Glyceraldehyde-3-phosphate dehydrogenase-like, C-terminal domain"/>
    <property type="match status" value="1"/>
</dbReference>
<dbReference type="Gene3D" id="3.40.50.720">
    <property type="entry name" value="NAD(P)-binding Rossmann-like Domain"/>
    <property type="match status" value="1"/>
</dbReference>
<dbReference type="Gene3D" id="3.30.360.10">
    <property type="entry name" value="Dihydrodipicolinate Reductase, domain 2"/>
    <property type="match status" value="1"/>
</dbReference>
<dbReference type="InterPro" id="IPR050463">
    <property type="entry name" value="Gfo/Idh/MocA_oxidrdct_glycsds"/>
</dbReference>
<evidence type="ECO:0000313" key="4">
    <source>
        <dbReference type="EMBL" id="MEE4544142.1"/>
    </source>
</evidence>
<dbReference type="EMBL" id="JAZEWV010000015">
    <property type="protein sequence ID" value="MEE4544142.1"/>
    <property type="molecule type" value="Genomic_DNA"/>
</dbReference>
<dbReference type="InterPro" id="IPR000683">
    <property type="entry name" value="Gfo/Idh/MocA-like_OxRdtase_N"/>
</dbReference>
<dbReference type="PANTHER" id="PTHR43818:SF11">
    <property type="entry name" value="BCDNA.GH03377"/>
    <property type="match status" value="1"/>
</dbReference>
<evidence type="ECO:0000313" key="5">
    <source>
        <dbReference type="Proteomes" id="UP001344658"/>
    </source>
</evidence>
<dbReference type="PANTHER" id="PTHR43818">
    <property type="entry name" value="BCDNA.GH03377"/>
    <property type="match status" value="1"/>
</dbReference>
<dbReference type="RefSeq" id="WP_330797132.1">
    <property type="nucleotide sequence ID" value="NZ_JAZEWV010000015.1"/>
</dbReference>
<dbReference type="SUPFAM" id="SSF51735">
    <property type="entry name" value="NAD(P)-binding Rossmann-fold domains"/>
    <property type="match status" value="1"/>
</dbReference>
<feature type="region of interest" description="Disordered" evidence="2">
    <location>
        <begin position="1"/>
        <end position="32"/>
    </location>
</feature>
<evidence type="ECO:0000256" key="1">
    <source>
        <dbReference type="ARBA" id="ARBA00023002"/>
    </source>
</evidence>
<dbReference type="Proteomes" id="UP001344658">
    <property type="component" value="Unassembled WGS sequence"/>
</dbReference>
<dbReference type="Pfam" id="PF01408">
    <property type="entry name" value="GFO_IDH_MocA"/>
    <property type="match status" value="1"/>
</dbReference>
<keyword evidence="1" id="KW-0560">Oxidoreductase</keyword>
<name>A0ABU7PE98_9ACTN</name>
<accession>A0ABU7PE98</accession>
<dbReference type="InterPro" id="IPR036291">
    <property type="entry name" value="NAD(P)-bd_dom_sf"/>
</dbReference>
<feature type="domain" description="Gfo/Idh/MocA-like oxidoreductase N-terminal" evidence="3">
    <location>
        <begin position="33"/>
        <end position="144"/>
    </location>
</feature>
<evidence type="ECO:0000259" key="3">
    <source>
        <dbReference type="Pfam" id="PF01408"/>
    </source>
</evidence>
<comment type="caution">
    <text evidence="4">The sequence shown here is derived from an EMBL/GenBank/DDBJ whole genome shotgun (WGS) entry which is preliminary data.</text>
</comment>
<organism evidence="4 5">
    <name type="scientific">Actinacidiphila polyblastidii</name>
    <dbReference type="NCBI Taxonomy" id="3110430"/>
    <lineage>
        <taxon>Bacteria</taxon>
        <taxon>Bacillati</taxon>
        <taxon>Actinomycetota</taxon>
        <taxon>Actinomycetes</taxon>
        <taxon>Kitasatosporales</taxon>
        <taxon>Streptomycetaceae</taxon>
        <taxon>Actinacidiphila</taxon>
    </lineage>
</organism>
<gene>
    <name evidence="4" type="ORF">V2S66_19460</name>
</gene>
<proteinExistence type="predicted"/>
<reference evidence="4 5" key="1">
    <citation type="submission" date="2023-12" db="EMBL/GenBank/DDBJ databases">
        <title>Streptomyces sp. V4-01.</title>
        <authorList>
            <person name="Somphong A."/>
            <person name="Phongsopitanun W."/>
        </authorList>
    </citation>
    <scope>NUCLEOTIDE SEQUENCE [LARGE SCALE GENOMIC DNA]</scope>
    <source>
        <strain evidence="4 5">V4-01</strain>
    </source>
</reference>
<protein>
    <submittedName>
        <fullName evidence="4">Gfo/Idh/MocA family oxidoreductase</fullName>
    </submittedName>
</protein>
<evidence type="ECO:0000256" key="2">
    <source>
        <dbReference type="SAM" id="MobiDB-lite"/>
    </source>
</evidence>
<sequence>MSTATAEPAGRPEGAEDAQGAERAEGAEGTGPIRFGVVGTGWRSEFFARLARGLPDRLELAGVVTRSAERAARVRREWGVPAFLSVAELLAAEPEFVIPSVPWEVTPEVTGELVAAGVPVLAETPPAPDAAGLRALWEQVGASGLVQVAEQYPLMPGHAARIALVREGVIGTPTSVQVSSTHMYHAVSLIRHTLGVGFEPVTVTARAFTAPLADPLSPKGWSDDLTPKDARTTLALLDFGGGRSALYDFTDNQWWNPLRSRRMVIRGSLGEIVDETVVRMADPRTPYETPLVRRRTGLDLNLEGSEVRHITFDGRVVWRNDHTGAHFSEDDLAVVELLCRTGAWARGAAPEPYPLAQGCQDHLIALAVEESARTGEAVATGDEPWSA</sequence>